<dbReference type="Proteomes" id="UP001141552">
    <property type="component" value="Unassembled WGS sequence"/>
</dbReference>
<dbReference type="AlphaFoldDB" id="A0A9Q0F5Y7"/>
<gene>
    <name evidence="2" type="ORF">Tsubulata_002689</name>
</gene>
<evidence type="ECO:0000256" key="1">
    <source>
        <dbReference type="SAM" id="MobiDB-lite"/>
    </source>
</evidence>
<reference evidence="2" key="1">
    <citation type="submission" date="2022-02" db="EMBL/GenBank/DDBJ databases">
        <authorList>
            <person name="Henning P.M."/>
            <person name="McCubbin A.G."/>
            <person name="Shore J.S."/>
        </authorList>
    </citation>
    <scope>NUCLEOTIDE SEQUENCE</scope>
    <source>
        <strain evidence="2">F60SS</strain>
        <tissue evidence="2">Leaves</tissue>
    </source>
</reference>
<reference evidence="2" key="2">
    <citation type="journal article" date="2023" name="Plants (Basel)">
        <title>Annotation of the Turnera subulata (Passifloraceae) Draft Genome Reveals the S-Locus Evolved after the Divergence of Turneroideae from Passifloroideae in a Stepwise Manner.</title>
        <authorList>
            <person name="Henning P.M."/>
            <person name="Roalson E.H."/>
            <person name="Mir W."/>
            <person name="McCubbin A.G."/>
            <person name="Shore J.S."/>
        </authorList>
    </citation>
    <scope>NUCLEOTIDE SEQUENCE</scope>
    <source>
        <strain evidence="2">F60SS</strain>
    </source>
</reference>
<name>A0A9Q0F5Y7_9ROSI</name>
<feature type="region of interest" description="Disordered" evidence="1">
    <location>
        <begin position="34"/>
        <end position="63"/>
    </location>
</feature>
<feature type="compositionally biased region" description="Basic and acidic residues" evidence="1">
    <location>
        <begin position="54"/>
        <end position="63"/>
    </location>
</feature>
<feature type="compositionally biased region" description="Low complexity" evidence="1">
    <location>
        <begin position="1"/>
        <end position="12"/>
    </location>
</feature>
<feature type="region of interest" description="Disordered" evidence="1">
    <location>
        <begin position="1"/>
        <end position="21"/>
    </location>
</feature>
<keyword evidence="3" id="KW-1185">Reference proteome</keyword>
<sequence length="63" mass="6944">MCQESSLTLTAPSPSPSPAGLTITARRRCHLHHLNQSQPFWNPRSGMNGSGKQGRREEQGWGD</sequence>
<dbReference type="EMBL" id="JAKUCV010006932">
    <property type="protein sequence ID" value="KAJ4825342.1"/>
    <property type="molecule type" value="Genomic_DNA"/>
</dbReference>
<accession>A0A9Q0F5Y7</accession>
<comment type="caution">
    <text evidence="2">The sequence shown here is derived from an EMBL/GenBank/DDBJ whole genome shotgun (WGS) entry which is preliminary data.</text>
</comment>
<protein>
    <submittedName>
        <fullName evidence="2">Uncharacterized protein</fullName>
    </submittedName>
</protein>
<proteinExistence type="predicted"/>
<organism evidence="2 3">
    <name type="scientific">Turnera subulata</name>
    <dbReference type="NCBI Taxonomy" id="218843"/>
    <lineage>
        <taxon>Eukaryota</taxon>
        <taxon>Viridiplantae</taxon>
        <taxon>Streptophyta</taxon>
        <taxon>Embryophyta</taxon>
        <taxon>Tracheophyta</taxon>
        <taxon>Spermatophyta</taxon>
        <taxon>Magnoliopsida</taxon>
        <taxon>eudicotyledons</taxon>
        <taxon>Gunneridae</taxon>
        <taxon>Pentapetalae</taxon>
        <taxon>rosids</taxon>
        <taxon>fabids</taxon>
        <taxon>Malpighiales</taxon>
        <taxon>Passifloraceae</taxon>
        <taxon>Turnera</taxon>
    </lineage>
</organism>
<evidence type="ECO:0000313" key="2">
    <source>
        <dbReference type="EMBL" id="KAJ4825342.1"/>
    </source>
</evidence>
<evidence type="ECO:0000313" key="3">
    <source>
        <dbReference type="Proteomes" id="UP001141552"/>
    </source>
</evidence>